<evidence type="ECO:0000313" key="1">
    <source>
        <dbReference type="EMBL" id="SOD19150.1"/>
    </source>
</evidence>
<evidence type="ECO:0000313" key="2">
    <source>
        <dbReference type="Proteomes" id="UP000219335"/>
    </source>
</evidence>
<gene>
    <name evidence="1" type="ORF">SAMN06297164_2118</name>
</gene>
<reference evidence="1 2" key="1">
    <citation type="submission" date="2017-09" db="EMBL/GenBank/DDBJ databases">
        <authorList>
            <person name="Ehlers B."/>
            <person name="Leendertz F.H."/>
        </authorList>
    </citation>
    <scope>NUCLEOTIDE SEQUENCE [LARGE SCALE GENOMIC DNA]</scope>
    <source>
        <strain evidence="1 2">Nm42</strain>
    </source>
</reference>
<protein>
    <submittedName>
        <fullName evidence="1">Uncharacterized protein</fullName>
    </submittedName>
</protein>
<dbReference type="EMBL" id="OCMU01000001">
    <property type="protein sequence ID" value="SOD19150.1"/>
    <property type="molecule type" value="Genomic_DNA"/>
</dbReference>
<organism evidence="1 2">
    <name type="scientific">Nitrosomonas ureae</name>
    <dbReference type="NCBI Taxonomy" id="44577"/>
    <lineage>
        <taxon>Bacteria</taxon>
        <taxon>Pseudomonadati</taxon>
        <taxon>Pseudomonadota</taxon>
        <taxon>Betaproteobacteria</taxon>
        <taxon>Nitrosomonadales</taxon>
        <taxon>Nitrosomonadaceae</taxon>
        <taxon>Nitrosomonas</taxon>
    </lineage>
</organism>
<dbReference type="Proteomes" id="UP000219335">
    <property type="component" value="Unassembled WGS sequence"/>
</dbReference>
<name>A0A286AB72_9PROT</name>
<dbReference type="AlphaFoldDB" id="A0A286AB72"/>
<sequence>MFQHKLIQSLMARSREGGGEDDILAIWEPLATEVVSIVGEAGFNSLYARSIYITEKNCPWYVLPTQVPSTSERFMEIKMNFERLSSAQFNEANSLLLITFIDILASLIGEQLTLRILYSAWSRHISDIADKELDNG</sequence>
<dbReference type="RefSeq" id="WP_097105485.1">
    <property type="nucleotide sequence ID" value="NZ_OCMU01000001.1"/>
</dbReference>
<accession>A0A286AB72</accession>
<proteinExistence type="predicted"/>